<dbReference type="PANTHER" id="PTHR46847">
    <property type="entry name" value="D-ALLOSE-BINDING PERIPLASMIC PROTEIN-RELATED"/>
    <property type="match status" value="1"/>
</dbReference>
<dbReference type="Pfam" id="PF13407">
    <property type="entry name" value="Peripla_BP_4"/>
    <property type="match status" value="1"/>
</dbReference>
<dbReference type="EMBL" id="JAGVRK010000001">
    <property type="protein sequence ID" value="MBS2970756.1"/>
    <property type="molecule type" value="Genomic_DNA"/>
</dbReference>
<dbReference type="SUPFAM" id="SSF53822">
    <property type="entry name" value="Periplasmic binding protein-like I"/>
    <property type="match status" value="1"/>
</dbReference>
<dbReference type="PANTHER" id="PTHR46847:SF1">
    <property type="entry name" value="D-ALLOSE-BINDING PERIPLASMIC PROTEIN-RELATED"/>
    <property type="match status" value="1"/>
</dbReference>
<keyword evidence="3" id="KW-0732">Signal</keyword>
<evidence type="ECO:0000313" key="6">
    <source>
        <dbReference type="EMBL" id="MBS2970756.1"/>
    </source>
</evidence>
<dbReference type="InterPro" id="IPR028082">
    <property type="entry name" value="Peripla_BP_I"/>
</dbReference>
<organism evidence="6 7">
    <name type="scientific">Metabacillus flavus</name>
    <dbReference type="NCBI Taxonomy" id="2823519"/>
    <lineage>
        <taxon>Bacteria</taxon>
        <taxon>Bacillati</taxon>
        <taxon>Bacillota</taxon>
        <taxon>Bacilli</taxon>
        <taxon>Bacillales</taxon>
        <taxon>Bacillaceae</taxon>
        <taxon>Metabacillus</taxon>
    </lineage>
</organism>
<evidence type="ECO:0000256" key="3">
    <source>
        <dbReference type="ARBA" id="ARBA00022729"/>
    </source>
</evidence>
<keyword evidence="4" id="KW-0472">Membrane</keyword>
<keyword evidence="4" id="KW-1133">Transmembrane helix</keyword>
<evidence type="ECO:0000259" key="5">
    <source>
        <dbReference type="Pfam" id="PF13407"/>
    </source>
</evidence>
<evidence type="ECO:0000313" key="7">
    <source>
        <dbReference type="Proteomes" id="UP000682403"/>
    </source>
</evidence>
<reference evidence="6 7" key="1">
    <citation type="submission" date="2021-04" db="EMBL/GenBank/DDBJ databases">
        <title>Metabacillus sp. strain KIGAM252 whole genome sequence.</title>
        <authorList>
            <person name="Seo M.-J."/>
            <person name="Cho E.-S."/>
            <person name="Hwang C.Y."/>
            <person name="Yoon D.J."/>
        </authorList>
    </citation>
    <scope>NUCLEOTIDE SEQUENCE [LARGE SCALE GENOMIC DNA]</scope>
    <source>
        <strain evidence="6 7">KIGAM252</strain>
    </source>
</reference>
<evidence type="ECO:0000256" key="4">
    <source>
        <dbReference type="SAM" id="Phobius"/>
    </source>
</evidence>
<dbReference type="RefSeq" id="WP_211561398.1">
    <property type="nucleotide sequence ID" value="NZ_JAGVRK010000001.1"/>
</dbReference>
<dbReference type="InterPro" id="IPR025997">
    <property type="entry name" value="SBP_2_dom"/>
</dbReference>
<comment type="similarity">
    <text evidence="2">Belongs to the bacterial solute-binding protein 2 family.</text>
</comment>
<dbReference type="Proteomes" id="UP000682403">
    <property type="component" value="Unassembled WGS sequence"/>
</dbReference>
<feature type="domain" description="Periplasmic binding protein" evidence="5">
    <location>
        <begin position="49"/>
        <end position="302"/>
    </location>
</feature>
<evidence type="ECO:0000256" key="2">
    <source>
        <dbReference type="ARBA" id="ARBA00007639"/>
    </source>
</evidence>
<feature type="transmembrane region" description="Helical" evidence="4">
    <location>
        <begin position="7"/>
        <end position="27"/>
    </location>
</feature>
<gene>
    <name evidence="6" type="ORF">J9317_18590</name>
</gene>
<keyword evidence="4" id="KW-0812">Transmembrane</keyword>
<comment type="caution">
    <text evidence="6">The sequence shown here is derived from an EMBL/GenBank/DDBJ whole genome shotgun (WGS) entry which is preliminary data.</text>
</comment>
<dbReference type="CDD" id="cd06314">
    <property type="entry name" value="PBP1_tmGBP"/>
    <property type="match status" value="1"/>
</dbReference>
<comment type="subcellular location">
    <subcellularLocation>
        <location evidence="1">Cell envelope</location>
    </subcellularLocation>
</comment>
<accession>A0ABS5LJ28</accession>
<proteinExistence type="inferred from homology"/>
<sequence>MAYLKRFLYLIAILIFAATAAMTIYFGKETFHVTEIAAGKTDSKHTYHFVLIPEELDNEYWSLVQEGAQDAAEEHGVSLEFLGPKQANIDEHLKTIDMAIAGQVDGLLTQGIVDQEFTPLLNKAVEKGIPVVTIDTDAPNSERSVYIGTDNYYAGFLAGKALMADTKGPQTVGVITGSFEASHQKLRVQGFLDAIKSESRIKVAAQKESNITKAGAVKAAYEFFQEYPELNALYGTSALDGIGIAQVAEYLKKDKRTYVIGFDTLPETLKYIEKGTIQATVVQYPYQMGYKGVETLLQIKKGLKPNPVQHTETAIIREYDLPLTPAKPEGARQ</sequence>
<evidence type="ECO:0000256" key="1">
    <source>
        <dbReference type="ARBA" id="ARBA00004196"/>
    </source>
</evidence>
<name>A0ABS5LJ28_9BACI</name>
<keyword evidence="7" id="KW-1185">Reference proteome</keyword>
<protein>
    <submittedName>
        <fullName evidence="6">Sugar-binding protein</fullName>
    </submittedName>
</protein>
<dbReference type="Gene3D" id="3.40.50.2300">
    <property type="match status" value="2"/>
</dbReference>